<dbReference type="InterPro" id="IPR050960">
    <property type="entry name" value="AB_hydrolase_4_sf"/>
</dbReference>
<evidence type="ECO:0000256" key="2">
    <source>
        <dbReference type="SAM" id="MobiDB-lite"/>
    </source>
</evidence>
<dbReference type="AlphaFoldDB" id="A0A835ZD24"/>
<feature type="region of interest" description="Disordered" evidence="2">
    <location>
        <begin position="151"/>
        <end position="170"/>
    </location>
</feature>
<dbReference type="EMBL" id="JAFCMP010000057">
    <property type="protein sequence ID" value="KAG5189110.1"/>
    <property type="molecule type" value="Genomic_DNA"/>
</dbReference>
<sequence>MANLTRVAQLSLGLLSLRMNGSQAFAGVLQRSGARVGVPSVSPPVADAGIKESPVEHQHSVSADAMHIAKSFQPSEYHPPFWARNNHLHTIAASGDFELRFQGDRSGSGGSSSIGGGSIVTRSGPLYDPISSAAAPAPLSLAPSLGATSELASDFGSASTDGGSALPPTETDLAHIDSALEALADASILQLGGISHSAHDASSSASEATGGAADAAAAAAEAAARGGSRLEQWARGLLEGRGEGGREGAAAGRKLVVLLHGLESSSTQPLTKRIAEAFANRGYDVAAVNFRGCSGELNVKPLGYHLGYTDDLEFILAEVRRRFPGLWDRVYLTGFSLGANVIINFLGQEQGQRAAREHGVAGAAVACAPFNPAASVEMLERTRMGQLLYVPSFVNVLRGKAEAHLRMHPRAIEDVEAAAIPRIRTFSDFNEKLVKPLFGFSSVKEYYEAVDARRHISQVRVPLLVVNARDDPMISAETLPDPQETLPDPQEVSHAPVQLVYHDKGGHCGFLAARRLASGREVKDGRWLPMELTRFVDHVEAHLNGSAAAVTPETASVTPETAAGGFAAQRGAASGGGITGAAAAAGGAASSSSGGADAAGALNGAADAVHADLIGAFALDAEAPEAFAGYAALPPLLWRSSSCMHRSSSRSRGGSGLLTRKDDRGALASCLIAFGGELLAPPDQGKAIRCGRRTTQRSVFPATL</sequence>
<accession>A0A835ZD24</accession>
<dbReference type="OrthoDB" id="247542at2759"/>
<dbReference type="PANTHER" id="PTHR10794:SF63">
    <property type="entry name" value="ALPHA_BETA HYDROLASE 1, ISOFORM A"/>
    <property type="match status" value="1"/>
</dbReference>
<evidence type="ECO:0000259" key="3">
    <source>
        <dbReference type="Pfam" id="PF12146"/>
    </source>
</evidence>
<comment type="caution">
    <text evidence="4">The sequence shown here is derived from an EMBL/GenBank/DDBJ whole genome shotgun (WGS) entry which is preliminary data.</text>
</comment>
<dbReference type="Pfam" id="PF12146">
    <property type="entry name" value="Hydrolase_4"/>
    <property type="match status" value="1"/>
</dbReference>
<reference evidence="4" key="1">
    <citation type="submission" date="2021-02" db="EMBL/GenBank/DDBJ databases">
        <title>First Annotated Genome of the Yellow-green Alga Tribonema minus.</title>
        <authorList>
            <person name="Mahan K.M."/>
        </authorList>
    </citation>
    <scope>NUCLEOTIDE SEQUENCE</scope>
    <source>
        <strain evidence="4">UTEX B ZZ1240</strain>
    </source>
</reference>
<comment type="similarity">
    <text evidence="1">Belongs to the AB hydrolase superfamily. AB hydrolase 4 family.</text>
</comment>
<dbReference type="GO" id="GO:0034338">
    <property type="term" value="F:short-chain carboxylesterase activity"/>
    <property type="evidence" value="ECO:0007669"/>
    <property type="project" value="TreeGrafter"/>
</dbReference>
<dbReference type="SUPFAM" id="SSF53474">
    <property type="entry name" value="alpha/beta-Hydrolases"/>
    <property type="match status" value="1"/>
</dbReference>
<dbReference type="GO" id="GO:0047372">
    <property type="term" value="F:monoacylglycerol lipase activity"/>
    <property type="evidence" value="ECO:0007669"/>
    <property type="project" value="TreeGrafter"/>
</dbReference>
<dbReference type="InterPro" id="IPR029058">
    <property type="entry name" value="AB_hydrolase_fold"/>
</dbReference>
<organism evidence="4 5">
    <name type="scientific">Tribonema minus</name>
    <dbReference type="NCBI Taxonomy" id="303371"/>
    <lineage>
        <taxon>Eukaryota</taxon>
        <taxon>Sar</taxon>
        <taxon>Stramenopiles</taxon>
        <taxon>Ochrophyta</taxon>
        <taxon>PX clade</taxon>
        <taxon>Xanthophyceae</taxon>
        <taxon>Tribonematales</taxon>
        <taxon>Tribonemataceae</taxon>
        <taxon>Tribonema</taxon>
    </lineage>
</organism>
<feature type="compositionally biased region" description="Polar residues" evidence="2">
    <location>
        <begin position="151"/>
        <end position="162"/>
    </location>
</feature>
<dbReference type="PANTHER" id="PTHR10794">
    <property type="entry name" value="ABHYDROLASE DOMAIN-CONTAINING PROTEIN"/>
    <property type="match status" value="1"/>
</dbReference>
<evidence type="ECO:0000256" key="1">
    <source>
        <dbReference type="ARBA" id="ARBA00010884"/>
    </source>
</evidence>
<gene>
    <name evidence="4" type="ORF">JKP88DRAFT_347736</name>
</gene>
<keyword evidence="5" id="KW-1185">Reference proteome</keyword>
<evidence type="ECO:0000313" key="5">
    <source>
        <dbReference type="Proteomes" id="UP000664859"/>
    </source>
</evidence>
<feature type="domain" description="Serine aminopeptidase S33" evidence="3">
    <location>
        <begin position="253"/>
        <end position="477"/>
    </location>
</feature>
<name>A0A835ZD24_9STRA</name>
<dbReference type="Gene3D" id="3.40.50.1820">
    <property type="entry name" value="alpha/beta hydrolase"/>
    <property type="match status" value="1"/>
</dbReference>
<protein>
    <submittedName>
        <fullName evidence="4">Alpha/Beta hydrolase protein</fullName>
    </submittedName>
</protein>
<keyword evidence="4" id="KW-0378">Hydrolase</keyword>
<dbReference type="InterPro" id="IPR022742">
    <property type="entry name" value="Hydrolase_4"/>
</dbReference>
<evidence type="ECO:0000313" key="4">
    <source>
        <dbReference type="EMBL" id="KAG5189110.1"/>
    </source>
</evidence>
<proteinExistence type="inferred from homology"/>
<dbReference type="Proteomes" id="UP000664859">
    <property type="component" value="Unassembled WGS sequence"/>
</dbReference>